<dbReference type="Pfam" id="PF00395">
    <property type="entry name" value="SLH"/>
    <property type="match status" value="1"/>
</dbReference>
<evidence type="ECO:0000256" key="1">
    <source>
        <dbReference type="ARBA" id="ARBA00022737"/>
    </source>
</evidence>
<evidence type="ECO:0000256" key="2">
    <source>
        <dbReference type="SAM" id="SignalP"/>
    </source>
</evidence>
<dbReference type="KEGG" id="sth:STH43"/>
<feature type="signal peptide" evidence="2">
    <location>
        <begin position="1"/>
        <end position="47"/>
    </location>
</feature>
<feature type="domain" description="SLH" evidence="3">
    <location>
        <begin position="109"/>
        <end position="176"/>
    </location>
</feature>
<dbReference type="Pfam" id="PF09136">
    <property type="entry name" value="Glucodextran_B"/>
    <property type="match status" value="1"/>
</dbReference>
<feature type="domain" description="SLH" evidence="3">
    <location>
        <begin position="41"/>
        <end position="108"/>
    </location>
</feature>
<dbReference type="AlphaFoldDB" id="Q67TG5"/>
<name>Q67TG5_SYMTH</name>
<accession>Q67TG5</accession>
<dbReference type="PROSITE" id="PS51272">
    <property type="entry name" value="SLH"/>
    <property type="match status" value="2"/>
</dbReference>
<gene>
    <name evidence="4" type="ordered locus">STH43</name>
</gene>
<keyword evidence="2" id="KW-0732">Signal</keyword>
<dbReference type="PROSITE" id="PS00018">
    <property type="entry name" value="EF_HAND_1"/>
    <property type="match status" value="1"/>
</dbReference>
<keyword evidence="5" id="KW-1185">Reference proteome</keyword>
<dbReference type="InterPro" id="IPR018247">
    <property type="entry name" value="EF_Hand_1_Ca_BS"/>
</dbReference>
<proteinExistence type="predicted"/>
<protein>
    <submittedName>
        <fullName evidence="4">Putative middle wall protein</fullName>
    </submittedName>
</protein>
<dbReference type="InterPro" id="IPR001119">
    <property type="entry name" value="SLH_dom"/>
</dbReference>
<evidence type="ECO:0000313" key="4">
    <source>
        <dbReference type="EMBL" id="BAD39028.1"/>
    </source>
</evidence>
<reference evidence="4 5" key="1">
    <citation type="journal article" date="2004" name="Nucleic Acids Res.">
        <title>Genome sequence of Symbiobacterium thermophilum, an uncultivable bacterium that depends on microbial commensalism.</title>
        <authorList>
            <person name="Ueda K."/>
            <person name="Yamashita A."/>
            <person name="Ishikawa J."/>
            <person name="Shimada M."/>
            <person name="Watsuji T."/>
            <person name="Morimura K."/>
            <person name="Ikeda H."/>
            <person name="Hattori M."/>
            <person name="Beppu T."/>
        </authorList>
    </citation>
    <scope>NUCLEOTIDE SEQUENCE [LARGE SCALE GENOMIC DNA]</scope>
    <source>
        <strain evidence="5">T / IAM 14863</strain>
    </source>
</reference>
<sequence>MSPLVRKVALGPKDYKGGYRRMGLMKKLTSAVVASSLVLSLAAPVLAEVTADDAQAAYARLNYYGIAEGILREDGTKDPALDENLTRAQLVAMIVKAFGQKEYAEMLAGAQTFSDVPTSHWASGYLAIAKNIAAQNGNTIGYPDGTFGPENNVTAIEALAFVLKFLGVQVPGGDNWVEATIAAAKNAGVITDADVEKYLANPNEPATRGLAFAMADSIFYNYNGLDGKSVYTKYRDTEAPVVSLDAAPATTEKATIEITGKVSGDYREVYVGSDAITVAEDGTFSAQVKLDLGTNTIEVSAKDWAGNVGSAKLVIERVAGQAAKIQIVAPEGPVVAGSTIDLPVLVVDAEGADTGLTDVKVDAGEAGTWAEGKLTAATKAGKYTITASYEGLETATVEIEIVAGPLAKVEAETKSVKPGTAVKLIGVDQYGNKVEGVTFAEAEDYANAFIEGDQFIATKPGTYKVIGTKGEGEEAVKAEGTVSVFGDLAGFDISVDSELVANGSSQYTVTVTAVDKDGNHVTDFDGKVEIELTDLDLVASSRPKDDKAVDGVYTFKVTAPVGSEGLEAEIKAVHKNSDGDVIAEGSKTFEIVAQVATSIDLTADEYLAVNGPAFNGKVRILDQVGKPLRSGDSVEVKLSINGPAYFRGTDKEMTLDVSGDYLTYPLQPVDKYTEGTVTITATAEGLTSASKEVKAVYGLAAKDLVISAADSDPVKANHDAFFKFELSFVDKNGVPVNFTPEKDTEITLTFDSSKADDHIKVYVEVDPVDPANPVTNGLATVSDGKAKYELKADQTYTSIPVWVSAGAITGDVKVTASASGLGSGSGTISFKASDVAQITFEQGKADAAGFQSISVLANTEYTLTAVLKDGSGNVVPKAGTKVSFKPAANAKKYIKLNGAVLADNKDALDVETDAEGKASVKIAVMPYLTSGTYDITVSSGSLSKEAKLSIVPSMARSISVTTWVYDESAGWTQKTSYQAGDRLIVVANVKDNNGVTWADINLGRLELSGHGSSPKEFDGYASNVFGTAVPGETAPDNVSGFYVGPITITKAGNYTLKVKEATAISDVSGSRNIRVLPAEQFGVAYGDAKVTASSDPDPGYFKDATFSYTPGKVKEFVLNVVDEFGNKLAGSQVERAATTYALVFNAGDAGYADIRETESGGGSGEYILKVEYPKNTYRVYVVAGSYNTTAPQLEIWTFTDVNDDGKIDTSELGTLIQVIKFSK</sequence>
<dbReference type="SUPFAM" id="SSF49373">
    <property type="entry name" value="Invasin/intimin cell-adhesion fragments"/>
    <property type="match status" value="1"/>
</dbReference>
<dbReference type="HOGENOM" id="CLU_281726_0_0_9"/>
<feature type="chain" id="PRO_5038505847" evidence="2">
    <location>
        <begin position="48"/>
        <end position="1223"/>
    </location>
</feature>
<dbReference type="InterPro" id="IPR008964">
    <property type="entry name" value="Invasin/intimin_cell_adhesion"/>
</dbReference>
<dbReference type="eggNOG" id="COG2373">
    <property type="taxonomic scope" value="Bacteria"/>
</dbReference>
<evidence type="ECO:0000259" key="3">
    <source>
        <dbReference type="PROSITE" id="PS51272"/>
    </source>
</evidence>
<dbReference type="Proteomes" id="UP000000417">
    <property type="component" value="Chromosome"/>
</dbReference>
<evidence type="ECO:0000313" key="5">
    <source>
        <dbReference type="Proteomes" id="UP000000417"/>
    </source>
</evidence>
<keyword evidence="1" id="KW-0677">Repeat</keyword>
<dbReference type="Gene3D" id="2.60.40.10">
    <property type="entry name" value="Immunoglobulins"/>
    <property type="match status" value="3"/>
</dbReference>
<dbReference type="EMBL" id="AP006840">
    <property type="protein sequence ID" value="BAD39028.1"/>
    <property type="molecule type" value="Genomic_DNA"/>
</dbReference>
<dbReference type="STRING" id="292459.STH43"/>
<organism evidence="4 5">
    <name type="scientific">Symbiobacterium thermophilum (strain DSM 24528 / JCM 14929 / IAM 14863 / T)</name>
    <dbReference type="NCBI Taxonomy" id="292459"/>
    <lineage>
        <taxon>Bacteria</taxon>
        <taxon>Bacillati</taxon>
        <taxon>Bacillota</taxon>
        <taxon>Clostridia</taxon>
        <taxon>Eubacteriales</taxon>
        <taxon>Symbiobacteriaceae</taxon>
        <taxon>Symbiobacterium</taxon>
    </lineage>
</organism>
<dbReference type="InterPro" id="IPR013783">
    <property type="entry name" value="Ig-like_fold"/>
</dbReference>